<reference evidence="1" key="1">
    <citation type="submission" date="2013-07" db="EMBL/GenBank/DDBJ databases">
        <title>The genome of an arbuscular mycorrhizal fungus provides insights into the evolution of the oldest plant symbiosis.</title>
        <authorList>
            <consortium name="DOE Joint Genome Institute"/>
            <person name="Tisserant E."/>
            <person name="Malbreil M."/>
            <person name="Kuo A."/>
            <person name="Kohler A."/>
            <person name="Symeonidi A."/>
            <person name="Balestrini R."/>
            <person name="Charron P."/>
            <person name="Duensing N."/>
            <person name="Frei-dit-Frey N."/>
            <person name="Gianinazzi-Pearson V."/>
            <person name="Gilbert B."/>
            <person name="Handa Y."/>
            <person name="Hijri M."/>
            <person name="Kaul R."/>
            <person name="Kawaguchi M."/>
            <person name="Krajinski F."/>
            <person name="Lammers P."/>
            <person name="Lapierre D."/>
            <person name="Masclaux F.G."/>
            <person name="Murat C."/>
            <person name="Morin E."/>
            <person name="Ndikumana S."/>
            <person name="Pagni M."/>
            <person name="Petitpierre D."/>
            <person name="Requena N."/>
            <person name="Rosikiewicz P."/>
            <person name="Riley R."/>
            <person name="Saito K."/>
            <person name="San Clemente H."/>
            <person name="Shapiro H."/>
            <person name="van Tuinen D."/>
            <person name="Becard G."/>
            <person name="Bonfante P."/>
            <person name="Paszkowski U."/>
            <person name="Shachar-Hill Y."/>
            <person name="Young J.P."/>
            <person name="Sanders I.R."/>
            <person name="Henrissat B."/>
            <person name="Rensing S.A."/>
            <person name="Grigoriev I.V."/>
            <person name="Corradi N."/>
            <person name="Roux C."/>
            <person name="Martin F."/>
        </authorList>
    </citation>
    <scope>NUCLEOTIDE SEQUENCE</scope>
    <source>
        <strain evidence="1">DAOM 197198</strain>
    </source>
</reference>
<proteinExistence type="predicted"/>
<name>U9TTJ9_RHIID</name>
<dbReference type="EMBL" id="KI287859">
    <property type="protein sequence ID" value="ESA09648.1"/>
    <property type="molecule type" value="Genomic_DNA"/>
</dbReference>
<dbReference type="VEuPathDB" id="FungiDB:RhiirFUN_006923"/>
<accession>U9TTJ9</accession>
<dbReference type="HOGENOM" id="CLU_1619960_0_0_1"/>
<organism evidence="1">
    <name type="scientific">Rhizophagus irregularis (strain DAOM 181602 / DAOM 197198 / MUCL 43194)</name>
    <name type="common">Arbuscular mycorrhizal fungus</name>
    <name type="synonym">Glomus intraradices</name>
    <dbReference type="NCBI Taxonomy" id="747089"/>
    <lineage>
        <taxon>Eukaryota</taxon>
        <taxon>Fungi</taxon>
        <taxon>Fungi incertae sedis</taxon>
        <taxon>Mucoromycota</taxon>
        <taxon>Glomeromycotina</taxon>
        <taxon>Glomeromycetes</taxon>
        <taxon>Glomerales</taxon>
        <taxon>Glomeraceae</taxon>
        <taxon>Rhizophagus</taxon>
    </lineage>
</organism>
<evidence type="ECO:0000313" key="1">
    <source>
        <dbReference type="EMBL" id="ESA09648.1"/>
    </source>
</evidence>
<protein>
    <submittedName>
        <fullName evidence="1">Uncharacterized protein</fullName>
    </submittedName>
</protein>
<gene>
    <name evidence="1" type="ORF">GLOINDRAFT_335628</name>
</gene>
<sequence>MNIIALMPATKAYEILLRNGGGDSHVTCCVWQEDDQHNFITYIPPNVPHKNNDYYCFPCSSFDIVGRYFGADLRNGILTYQTIDNTTTYWIHLGSNYIGAYYEAYQGGYNKDACFMLTGYFNAAEIEELSYDDCKKIRGP</sequence>
<dbReference type="AlphaFoldDB" id="U9TTJ9"/>